<dbReference type="RefSeq" id="WP_139948593.1">
    <property type="nucleotide sequence ID" value="NZ_CP040899.1"/>
</dbReference>
<keyword evidence="1" id="KW-0238">DNA-binding</keyword>
<reference evidence="1 2" key="1">
    <citation type="submission" date="2019-05" db="EMBL/GenBank/DDBJ databases">
        <title>Georgenia *** sp. nov., and Georgenia *** sp. nov., isolated from the intestinal contents of plateau pika (Ochotona curzoniae) in the Qinghai-Tibet plateau of China.</title>
        <authorList>
            <person name="Tian Z."/>
        </authorList>
    </citation>
    <scope>NUCLEOTIDE SEQUENCE [LARGE SCALE GENOMIC DNA]</scope>
    <source>
        <strain evidence="1 2">Z294</strain>
    </source>
</reference>
<proteinExistence type="predicted"/>
<name>A0ABX5VPH4_9MICO</name>
<dbReference type="PANTHER" id="PTHR38479">
    <property type="entry name" value="LMO0824 PROTEIN"/>
    <property type="match status" value="1"/>
</dbReference>
<keyword evidence="2" id="KW-1185">Reference proteome</keyword>
<sequence>MRHIDDAERRARLAVRHGLHPAHRLADPVAVTRAMTVLHATEPATVHLAVHARTEGVSPEDVDAALYEDRSLVKQLAMRRTLFVFPRDLLPATLGSASARVAAEQRRVIARDIEKHGVADDGAAWVDAAASAVLAHLARSGPLSARELRERVPELTGSMTVNLDKKYGGTFQIGPRVLTMLGAEGRISRGPNAGHWRINRPTWTLADAWLGERPAPLTSDEGYAELVRRWLTTFGPGTVEDVQWWLGSTKAAVRSALAALDAVEVSLDGGQVGWVLPGDEEPVPDPGPWAALLPTLDPTTMGWKGRGFYLDPADVPYLFDTNGNAGNTAWWGGRIVGAWVQDDDGAVRVVPHRDVGAEGRAALDAEAARLTAWLGGTRISNVYSNALMKQARLP</sequence>
<organism evidence="1 2">
    <name type="scientific">Georgenia wutianyii</name>
    <dbReference type="NCBI Taxonomy" id="2585135"/>
    <lineage>
        <taxon>Bacteria</taxon>
        <taxon>Bacillati</taxon>
        <taxon>Actinomycetota</taxon>
        <taxon>Actinomycetes</taxon>
        <taxon>Micrococcales</taxon>
        <taxon>Bogoriellaceae</taxon>
        <taxon>Georgenia</taxon>
    </lineage>
</organism>
<evidence type="ECO:0000313" key="1">
    <source>
        <dbReference type="EMBL" id="QDB79571.1"/>
    </source>
</evidence>
<dbReference type="Pfam" id="PF06224">
    <property type="entry name" value="AlkZ-like"/>
    <property type="match status" value="1"/>
</dbReference>
<dbReference type="EMBL" id="CP040899">
    <property type="protein sequence ID" value="QDB79571.1"/>
    <property type="molecule type" value="Genomic_DNA"/>
</dbReference>
<dbReference type="PANTHER" id="PTHR38479:SF2">
    <property type="entry name" value="WINGED HELIX DNA-BINDING DOMAIN-CONTAINING PROTEIN"/>
    <property type="match status" value="1"/>
</dbReference>
<evidence type="ECO:0000313" key="2">
    <source>
        <dbReference type="Proteomes" id="UP000313948"/>
    </source>
</evidence>
<dbReference type="InterPro" id="IPR009351">
    <property type="entry name" value="AlkZ-like"/>
</dbReference>
<accession>A0ABX5VPH4</accession>
<dbReference type="GO" id="GO:0003677">
    <property type="term" value="F:DNA binding"/>
    <property type="evidence" value="ECO:0007669"/>
    <property type="project" value="UniProtKB-KW"/>
</dbReference>
<protein>
    <submittedName>
        <fullName evidence="1">Winged helix DNA-binding domain-containing protein</fullName>
    </submittedName>
</protein>
<gene>
    <name evidence="1" type="ORF">FE251_09435</name>
</gene>
<dbReference type="Proteomes" id="UP000313948">
    <property type="component" value="Chromosome"/>
</dbReference>